<reference evidence="2" key="1">
    <citation type="submission" date="2024-06" db="EMBL/GenBank/DDBJ databases">
        <title>Draft Genome Sequence of Deinococcus sonorensis Type Strain KR-87, a Biofilm Producing Representative of the Genus Deinococcus.</title>
        <authorList>
            <person name="Boren L.S."/>
            <person name="Grosso R.A."/>
            <person name="Hugenberg-Cox A.N."/>
            <person name="Hill J.T.E."/>
            <person name="Albert C.M."/>
            <person name="Tuohy J.M."/>
        </authorList>
    </citation>
    <scope>NUCLEOTIDE SEQUENCE</scope>
    <source>
        <strain evidence="2">KR-87</strain>
    </source>
</reference>
<dbReference type="InterPro" id="IPR024402">
    <property type="entry name" value="DUF2726"/>
</dbReference>
<evidence type="ECO:0000313" key="2">
    <source>
        <dbReference type="EMBL" id="XBV85840.1"/>
    </source>
</evidence>
<dbReference type="RefSeq" id="WP_350243883.1">
    <property type="nucleotide sequence ID" value="NZ_CP158299.1"/>
</dbReference>
<dbReference type="EMBL" id="CP158299">
    <property type="protein sequence ID" value="XBV85840.1"/>
    <property type="molecule type" value="Genomic_DNA"/>
</dbReference>
<name>A0AAU7UBT8_9DEIO</name>
<evidence type="ECO:0000259" key="1">
    <source>
        <dbReference type="Pfam" id="PF10881"/>
    </source>
</evidence>
<protein>
    <submittedName>
        <fullName evidence="2">DUF2726 domain-containing protein</fullName>
    </submittedName>
</protein>
<proteinExistence type="predicted"/>
<feature type="domain" description="DUF2726" evidence="1">
    <location>
        <begin position="61"/>
        <end position="179"/>
    </location>
</feature>
<accession>A0AAU7UBT8</accession>
<dbReference type="KEGG" id="dsc:ABOD76_05925"/>
<dbReference type="AlphaFoldDB" id="A0AAU7UBT8"/>
<dbReference type="Pfam" id="PF10881">
    <property type="entry name" value="DUF2726"/>
    <property type="match status" value="1"/>
</dbReference>
<sequence length="189" mass="20987">MGDVLSSLILGAVLCALGMLMWRALRAGLVPSLRAGRTTVTPPPVVQPSSAPTRLPVMARRYLLNRSEQHCYRVLRAALEGTAYQVFPRVRLNDVFTITAAGTEQYSTLGRLRDKRVDFLIVEGDDLRPVLGIELEDSELRHGMLRDAVRELAFACGRLPLLTLDVQELDDADSVREPLSQHLWELSGP</sequence>
<gene>
    <name evidence="2" type="ORF">ABOD76_05925</name>
</gene>
<organism evidence="2">
    <name type="scientific">Deinococcus sonorensis KR-87</name>
    <dbReference type="NCBI Taxonomy" id="694439"/>
    <lineage>
        <taxon>Bacteria</taxon>
        <taxon>Thermotogati</taxon>
        <taxon>Deinococcota</taxon>
        <taxon>Deinococci</taxon>
        <taxon>Deinococcales</taxon>
        <taxon>Deinococcaceae</taxon>
        <taxon>Deinococcus</taxon>
    </lineage>
</organism>